<accession>A0ABR5D1U6</accession>
<protein>
    <recommendedName>
        <fullName evidence="2">CsgH-like domain-containing protein</fullName>
    </recommendedName>
</protein>
<sequence>MPNSIKHPRRLMAILALALVPVGAVATMTTAKQSDGSQLCEIKATPQAGMVRLEAFARGDTNAGGSYAFHVEKSGDGGRSVINQGGELDAQAGRSQLLSSVTLDAKGARYKAVLDLVIGGKSYSCTRQTGDD</sequence>
<reference evidence="3 4" key="1">
    <citation type="submission" date="2014-12" db="EMBL/GenBank/DDBJ databases">
        <authorList>
            <person name="Kuzmanovic N."/>
            <person name="Pulawska J."/>
            <person name="Obradovic A."/>
        </authorList>
    </citation>
    <scope>NUCLEOTIDE SEQUENCE [LARGE SCALE GENOMIC DNA]</scope>
    <source>
        <strain evidence="3 4">KFB 330</strain>
    </source>
</reference>
<gene>
    <name evidence="3" type="ORF">RP75_22820</name>
</gene>
<feature type="signal peptide" evidence="1">
    <location>
        <begin position="1"/>
        <end position="26"/>
    </location>
</feature>
<evidence type="ECO:0000256" key="1">
    <source>
        <dbReference type="SAM" id="SignalP"/>
    </source>
</evidence>
<dbReference type="NCBIfam" id="NF041112">
    <property type="entry name" value="chap_CsgH_alph"/>
    <property type="match status" value="1"/>
</dbReference>
<comment type="caution">
    <text evidence="3">The sequence shown here is derived from an EMBL/GenBank/DDBJ whole genome shotgun (WGS) entry which is preliminary data.</text>
</comment>
<evidence type="ECO:0000259" key="2">
    <source>
        <dbReference type="Pfam" id="PF21112"/>
    </source>
</evidence>
<dbReference type="Gene3D" id="2.60.40.2420">
    <property type="match status" value="1"/>
</dbReference>
<evidence type="ECO:0000313" key="3">
    <source>
        <dbReference type="EMBL" id="KJF71053.1"/>
    </source>
</evidence>
<keyword evidence="4" id="KW-1185">Reference proteome</keyword>
<dbReference type="InterPro" id="IPR048632">
    <property type="entry name" value="CsgH-like"/>
</dbReference>
<dbReference type="RefSeq" id="WP_045022857.1">
    <property type="nucleotide sequence ID" value="NZ_CP166105.1"/>
</dbReference>
<name>A0ABR5D1U6_9HYPH</name>
<dbReference type="InterPro" id="IPR053722">
    <property type="entry name" value="Curli_assembly_CsgC/AgfC"/>
</dbReference>
<feature type="domain" description="CsgH-like" evidence="2">
    <location>
        <begin position="40"/>
        <end position="125"/>
    </location>
</feature>
<organism evidence="3 4">
    <name type="scientific">Agrobacterium arsenijevicii</name>
    <dbReference type="NCBI Taxonomy" id="1585697"/>
    <lineage>
        <taxon>Bacteria</taxon>
        <taxon>Pseudomonadati</taxon>
        <taxon>Pseudomonadota</taxon>
        <taxon>Alphaproteobacteria</taxon>
        <taxon>Hyphomicrobiales</taxon>
        <taxon>Rhizobiaceae</taxon>
        <taxon>Rhizobium/Agrobacterium group</taxon>
        <taxon>Agrobacterium</taxon>
    </lineage>
</organism>
<proteinExistence type="predicted"/>
<dbReference type="Pfam" id="PF21112">
    <property type="entry name" value="CsgH"/>
    <property type="match status" value="1"/>
</dbReference>
<evidence type="ECO:0000313" key="4">
    <source>
        <dbReference type="Proteomes" id="UP000032564"/>
    </source>
</evidence>
<dbReference type="InterPro" id="IPR047726">
    <property type="entry name" value="CsgH_dom"/>
</dbReference>
<keyword evidence="1" id="KW-0732">Signal</keyword>
<feature type="chain" id="PRO_5046382959" description="CsgH-like domain-containing protein" evidence="1">
    <location>
        <begin position="27"/>
        <end position="132"/>
    </location>
</feature>
<dbReference type="EMBL" id="JWIT01000022">
    <property type="protein sequence ID" value="KJF71053.1"/>
    <property type="molecule type" value="Genomic_DNA"/>
</dbReference>
<dbReference type="Proteomes" id="UP000032564">
    <property type="component" value="Unassembled WGS sequence"/>
</dbReference>